<feature type="binding site" evidence="9">
    <location>
        <position position="291"/>
    </location>
    <ligand>
        <name>ATP</name>
        <dbReference type="ChEBI" id="CHEBI:30616"/>
    </ligand>
</feature>
<evidence type="ECO:0000313" key="13">
    <source>
        <dbReference type="Proteomes" id="UP000178636"/>
    </source>
</evidence>
<dbReference type="InterPro" id="IPR014729">
    <property type="entry name" value="Rossmann-like_a/b/a_fold"/>
</dbReference>
<protein>
    <recommendedName>
        <fullName evidence="9">Cysteine--tRNA ligase</fullName>
        <ecNumber evidence="9">6.1.1.16</ecNumber>
    </recommendedName>
    <alternativeName>
        <fullName evidence="9">Cysteinyl-tRNA synthetase</fullName>
        <shortName evidence="9">CysRS</shortName>
    </alternativeName>
</protein>
<proteinExistence type="inferred from homology"/>
<accession>A0A1G2DGT4</accession>
<dbReference type="GO" id="GO:0005524">
    <property type="term" value="F:ATP binding"/>
    <property type="evidence" value="ECO:0007669"/>
    <property type="project" value="UniProtKB-UniRule"/>
</dbReference>
<keyword evidence="9" id="KW-0963">Cytoplasm</keyword>
<organism evidence="12 13">
    <name type="scientific">Candidatus Lloydbacteria bacterium RIFCSPHIGHO2_02_FULL_54_17</name>
    <dbReference type="NCBI Taxonomy" id="1798664"/>
    <lineage>
        <taxon>Bacteria</taxon>
        <taxon>Candidatus Lloydiibacteriota</taxon>
    </lineage>
</organism>
<comment type="cofactor">
    <cofactor evidence="9">
        <name>Zn(2+)</name>
        <dbReference type="ChEBI" id="CHEBI:29105"/>
    </cofactor>
    <text evidence="9">Binds 1 zinc ion per subunit.</text>
</comment>
<dbReference type="InterPro" id="IPR009080">
    <property type="entry name" value="tRNAsynth_Ia_anticodon-bd"/>
</dbReference>
<evidence type="ECO:0000256" key="5">
    <source>
        <dbReference type="ARBA" id="ARBA00022833"/>
    </source>
</evidence>
<feature type="short sequence motif" description="'KMSKS' region" evidence="9">
    <location>
        <begin position="288"/>
        <end position="292"/>
    </location>
</feature>
<dbReference type="PANTHER" id="PTHR10890">
    <property type="entry name" value="CYSTEINYL-TRNA SYNTHETASE"/>
    <property type="match status" value="1"/>
</dbReference>
<dbReference type="PANTHER" id="PTHR10890:SF3">
    <property type="entry name" value="CYSTEINE--TRNA LIGASE, CYTOPLASMIC"/>
    <property type="match status" value="1"/>
</dbReference>
<sequence>MTLKLYNTLTREIEEFTPLHPPRVGMYNCGPTVYNYAHIGNLRAYVFADVLRRTLEMNGYKVKQVINITDVGHLVSDQDEGEDKMVLGAKREGKSVEEIITLYSDAFYDDLELLNVKAAANRGKEDSFPRATRHIPEQKELIETLAKKGFTYQTSDGIYFDTAKFPDYGKFARLNVGGMRGGERVALGEKRNITDFALWKFSPEDGQKREQEWDSPLGIIRKGFPGWHVECSAMSRKYLGQPFDIHTGGVDHIPVHHQNEIAQSVAAYGVPLANVWMHSAHMTVDGEKMSKSLGNTYRLEDLAKKGISPLAFRYWLLTASYRTQVNFTWEALAGAQKAYDDLRENIYEVRKNLLQKDFPPFLPLPLAFPSLREDLNTADAIARLWTTVRDHKRAPNIIIEAAMGIDEVLGLKLLDYVPEKIKITPKLQKLLDEREVARSEKNWAESDRLRDETQKLGYQVSDTDGGQVLTPLT</sequence>
<keyword evidence="8 9" id="KW-0030">Aminoacyl-tRNA synthetase</keyword>
<evidence type="ECO:0000256" key="9">
    <source>
        <dbReference type="HAMAP-Rule" id="MF_00041"/>
    </source>
</evidence>
<dbReference type="CDD" id="cd00672">
    <property type="entry name" value="CysRS_core"/>
    <property type="match status" value="1"/>
</dbReference>
<dbReference type="HAMAP" id="MF_00041">
    <property type="entry name" value="Cys_tRNA_synth"/>
    <property type="match status" value="1"/>
</dbReference>
<evidence type="ECO:0000259" key="10">
    <source>
        <dbReference type="Pfam" id="PF01406"/>
    </source>
</evidence>
<keyword evidence="6 9" id="KW-0067">ATP-binding</keyword>
<feature type="domain" description="Cysteinyl-tRNA ligase anticodon binding" evidence="11">
    <location>
        <begin position="424"/>
        <end position="467"/>
    </location>
</feature>
<dbReference type="InterPro" id="IPR056411">
    <property type="entry name" value="CysS_C"/>
</dbReference>
<feature type="binding site" evidence="9">
    <location>
        <position position="256"/>
    </location>
    <ligand>
        <name>Zn(2+)</name>
        <dbReference type="ChEBI" id="CHEBI:29105"/>
    </ligand>
</feature>
<dbReference type="GO" id="GO:0006423">
    <property type="term" value="P:cysteinyl-tRNA aminoacylation"/>
    <property type="evidence" value="ECO:0007669"/>
    <property type="project" value="UniProtKB-UniRule"/>
</dbReference>
<evidence type="ECO:0000256" key="2">
    <source>
        <dbReference type="ARBA" id="ARBA00022598"/>
    </source>
</evidence>
<evidence type="ECO:0000256" key="8">
    <source>
        <dbReference type="ARBA" id="ARBA00023146"/>
    </source>
</evidence>
<dbReference type="EMBL" id="MHLO01000016">
    <property type="protein sequence ID" value="OGZ12723.1"/>
    <property type="molecule type" value="Genomic_DNA"/>
</dbReference>
<dbReference type="AlphaFoldDB" id="A0A1G2DGT4"/>
<keyword evidence="3 9" id="KW-0479">Metal-binding</keyword>
<dbReference type="Gene3D" id="3.40.50.620">
    <property type="entry name" value="HUPs"/>
    <property type="match status" value="1"/>
</dbReference>
<comment type="subcellular location">
    <subcellularLocation>
        <location evidence="9">Cytoplasm</location>
    </subcellularLocation>
</comment>
<comment type="catalytic activity">
    <reaction evidence="9">
        <text>tRNA(Cys) + L-cysteine + ATP = L-cysteinyl-tRNA(Cys) + AMP + diphosphate</text>
        <dbReference type="Rhea" id="RHEA:17773"/>
        <dbReference type="Rhea" id="RHEA-COMP:9661"/>
        <dbReference type="Rhea" id="RHEA-COMP:9679"/>
        <dbReference type="ChEBI" id="CHEBI:30616"/>
        <dbReference type="ChEBI" id="CHEBI:33019"/>
        <dbReference type="ChEBI" id="CHEBI:35235"/>
        <dbReference type="ChEBI" id="CHEBI:78442"/>
        <dbReference type="ChEBI" id="CHEBI:78517"/>
        <dbReference type="ChEBI" id="CHEBI:456215"/>
        <dbReference type="EC" id="6.1.1.16"/>
    </reaction>
</comment>
<dbReference type="SUPFAM" id="SSF52374">
    <property type="entry name" value="Nucleotidylyl transferase"/>
    <property type="match status" value="1"/>
</dbReference>
<feature type="binding site" evidence="9">
    <location>
        <position position="260"/>
    </location>
    <ligand>
        <name>Zn(2+)</name>
        <dbReference type="ChEBI" id="CHEBI:29105"/>
    </ligand>
</feature>
<feature type="domain" description="tRNA synthetases class I catalytic" evidence="10">
    <location>
        <begin position="16"/>
        <end position="336"/>
    </location>
</feature>
<keyword evidence="7 9" id="KW-0648">Protein biosynthesis</keyword>
<gene>
    <name evidence="9" type="primary">cysS</name>
    <name evidence="12" type="ORF">A3C93_06210</name>
</gene>
<feature type="binding site" evidence="9">
    <location>
        <position position="29"/>
    </location>
    <ligand>
        <name>Zn(2+)</name>
        <dbReference type="ChEBI" id="CHEBI:29105"/>
    </ligand>
</feature>
<dbReference type="InterPro" id="IPR015803">
    <property type="entry name" value="Cys-tRNA-ligase"/>
</dbReference>
<dbReference type="GO" id="GO:0005829">
    <property type="term" value="C:cytosol"/>
    <property type="evidence" value="ECO:0007669"/>
    <property type="project" value="TreeGrafter"/>
</dbReference>
<reference evidence="12 13" key="1">
    <citation type="journal article" date="2016" name="Nat. Commun.">
        <title>Thousands of microbial genomes shed light on interconnected biogeochemical processes in an aquifer system.</title>
        <authorList>
            <person name="Anantharaman K."/>
            <person name="Brown C.T."/>
            <person name="Hug L.A."/>
            <person name="Sharon I."/>
            <person name="Castelle C.J."/>
            <person name="Probst A.J."/>
            <person name="Thomas B.C."/>
            <person name="Singh A."/>
            <person name="Wilkins M.J."/>
            <person name="Karaoz U."/>
            <person name="Brodie E.L."/>
            <person name="Williams K.H."/>
            <person name="Hubbard S.S."/>
            <person name="Banfield J.F."/>
        </authorList>
    </citation>
    <scope>NUCLEOTIDE SEQUENCE [LARGE SCALE GENOMIC DNA]</scope>
</reference>
<dbReference type="Proteomes" id="UP000178636">
    <property type="component" value="Unassembled WGS sequence"/>
</dbReference>
<evidence type="ECO:0000256" key="1">
    <source>
        <dbReference type="ARBA" id="ARBA00011245"/>
    </source>
</evidence>
<name>A0A1G2DGT4_9BACT</name>
<dbReference type="Pfam" id="PF01406">
    <property type="entry name" value="tRNA-synt_1e"/>
    <property type="match status" value="1"/>
</dbReference>
<evidence type="ECO:0000256" key="6">
    <source>
        <dbReference type="ARBA" id="ARBA00022840"/>
    </source>
</evidence>
<evidence type="ECO:0000313" key="12">
    <source>
        <dbReference type="EMBL" id="OGZ12723.1"/>
    </source>
</evidence>
<dbReference type="GO" id="GO:0004817">
    <property type="term" value="F:cysteine-tRNA ligase activity"/>
    <property type="evidence" value="ECO:0007669"/>
    <property type="project" value="UniProtKB-UniRule"/>
</dbReference>
<dbReference type="GO" id="GO:0008270">
    <property type="term" value="F:zinc ion binding"/>
    <property type="evidence" value="ECO:0007669"/>
    <property type="project" value="UniProtKB-UniRule"/>
</dbReference>
<dbReference type="STRING" id="1798664.A3C93_06210"/>
<comment type="similarity">
    <text evidence="9">Belongs to the class-I aminoacyl-tRNA synthetase family.</text>
</comment>
<evidence type="ECO:0000256" key="3">
    <source>
        <dbReference type="ARBA" id="ARBA00022723"/>
    </source>
</evidence>
<dbReference type="InterPro" id="IPR032678">
    <property type="entry name" value="tRNA-synt_1_cat_dom"/>
</dbReference>
<evidence type="ECO:0000256" key="4">
    <source>
        <dbReference type="ARBA" id="ARBA00022741"/>
    </source>
</evidence>
<feature type="short sequence motif" description="'HIGH' region" evidence="9">
    <location>
        <begin position="31"/>
        <end position="41"/>
    </location>
</feature>
<comment type="subunit">
    <text evidence="1 9">Monomer.</text>
</comment>
<dbReference type="InterPro" id="IPR024909">
    <property type="entry name" value="Cys-tRNA/MSH_ligase"/>
</dbReference>
<keyword evidence="4 9" id="KW-0547">Nucleotide-binding</keyword>
<dbReference type="NCBIfam" id="TIGR00435">
    <property type="entry name" value="cysS"/>
    <property type="match status" value="1"/>
</dbReference>
<dbReference type="Pfam" id="PF23493">
    <property type="entry name" value="CysS_C"/>
    <property type="match status" value="1"/>
</dbReference>
<feature type="binding site" evidence="9">
    <location>
        <position position="231"/>
    </location>
    <ligand>
        <name>Zn(2+)</name>
        <dbReference type="ChEBI" id="CHEBI:29105"/>
    </ligand>
</feature>
<dbReference type="PRINTS" id="PR00983">
    <property type="entry name" value="TRNASYNTHCYS"/>
</dbReference>
<keyword evidence="2 9" id="KW-0436">Ligase</keyword>
<dbReference type="SUPFAM" id="SSF47323">
    <property type="entry name" value="Anticodon-binding domain of a subclass of class I aminoacyl-tRNA synthetases"/>
    <property type="match status" value="1"/>
</dbReference>
<comment type="caution">
    <text evidence="12">The sequence shown here is derived from an EMBL/GenBank/DDBJ whole genome shotgun (WGS) entry which is preliminary data.</text>
</comment>
<dbReference type="EC" id="6.1.1.16" evidence="9"/>
<keyword evidence="5 9" id="KW-0862">Zinc</keyword>
<evidence type="ECO:0000256" key="7">
    <source>
        <dbReference type="ARBA" id="ARBA00022917"/>
    </source>
</evidence>
<evidence type="ECO:0000259" key="11">
    <source>
        <dbReference type="Pfam" id="PF23493"/>
    </source>
</evidence>